<feature type="region of interest" description="Disordered" evidence="1">
    <location>
        <begin position="361"/>
        <end position="417"/>
    </location>
</feature>
<dbReference type="InterPro" id="IPR036514">
    <property type="entry name" value="SGNH_hydro_sf"/>
</dbReference>
<gene>
    <name evidence="2" type="ORF">SUNI508_00860</name>
</gene>
<feature type="compositionally biased region" description="Basic residues" evidence="1">
    <location>
        <begin position="404"/>
        <end position="417"/>
    </location>
</feature>
<evidence type="ECO:0000313" key="2">
    <source>
        <dbReference type="EMBL" id="KAK9420769.1"/>
    </source>
</evidence>
<dbReference type="InterPro" id="IPR051532">
    <property type="entry name" value="Ester_Hydrolysis_Enzymes"/>
</dbReference>
<protein>
    <submittedName>
        <fullName evidence="2">SGNH hydrolase-type esterase domain-containing protein</fullName>
    </submittedName>
</protein>
<reference evidence="2 3" key="1">
    <citation type="journal article" date="2024" name="J. Plant Pathol.">
        <title>Sequence and assembly of the genome of Seiridium unicorne, isolate CBS 538.82, causal agent of cypress canker disease.</title>
        <authorList>
            <person name="Scali E."/>
            <person name="Rocca G.D."/>
            <person name="Danti R."/>
            <person name="Garbelotto M."/>
            <person name="Barberini S."/>
            <person name="Baroncelli R."/>
            <person name="Emiliani G."/>
        </authorList>
    </citation>
    <scope>NUCLEOTIDE SEQUENCE [LARGE SCALE GENOMIC DNA]</scope>
    <source>
        <strain evidence="2 3">BM-138-508</strain>
    </source>
</reference>
<evidence type="ECO:0000256" key="1">
    <source>
        <dbReference type="SAM" id="MobiDB-lite"/>
    </source>
</evidence>
<name>A0ABR2V1H2_9PEZI</name>
<keyword evidence="3" id="KW-1185">Reference proteome</keyword>
<feature type="region of interest" description="Disordered" evidence="1">
    <location>
        <begin position="48"/>
        <end position="69"/>
    </location>
</feature>
<organism evidence="2 3">
    <name type="scientific">Seiridium unicorne</name>
    <dbReference type="NCBI Taxonomy" id="138068"/>
    <lineage>
        <taxon>Eukaryota</taxon>
        <taxon>Fungi</taxon>
        <taxon>Dikarya</taxon>
        <taxon>Ascomycota</taxon>
        <taxon>Pezizomycotina</taxon>
        <taxon>Sordariomycetes</taxon>
        <taxon>Xylariomycetidae</taxon>
        <taxon>Amphisphaeriales</taxon>
        <taxon>Sporocadaceae</taxon>
        <taxon>Seiridium</taxon>
    </lineage>
</organism>
<dbReference type="PANTHER" id="PTHR30383:SF31">
    <property type="entry name" value="SGNH HYDROLASE-TYPE ESTERASE DOMAIN-CONTAINING PROTEIN-RELATED"/>
    <property type="match status" value="1"/>
</dbReference>
<evidence type="ECO:0000313" key="3">
    <source>
        <dbReference type="Proteomes" id="UP001408356"/>
    </source>
</evidence>
<dbReference type="GO" id="GO:0016787">
    <property type="term" value="F:hydrolase activity"/>
    <property type="evidence" value="ECO:0007669"/>
    <property type="project" value="UniProtKB-KW"/>
</dbReference>
<feature type="compositionally biased region" description="Basic residues" evidence="1">
    <location>
        <begin position="49"/>
        <end position="59"/>
    </location>
</feature>
<dbReference type="PANTHER" id="PTHR30383">
    <property type="entry name" value="THIOESTERASE 1/PROTEASE 1/LYSOPHOSPHOLIPASE L1"/>
    <property type="match status" value="1"/>
</dbReference>
<dbReference type="Proteomes" id="UP001408356">
    <property type="component" value="Unassembled WGS sequence"/>
</dbReference>
<dbReference type="Gene3D" id="3.40.50.1110">
    <property type="entry name" value="SGNH hydrolase"/>
    <property type="match status" value="1"/>
</dbReference>
<keyword evidence="2" id="KW-0378">Hydrolase</keyword>
<comment type="caution">
    <text evidence="2">The sequence shown here is derived from an EMBL/GenBank/DDBJ whole genome shotgun (WGS) entry which is preliminary data.</text>
</comment>
<proteinExistence type="predicted"/>
<dbReference type="SUPFAM" id="SSF52266">
    <property type="entry name" value="SGNH hydrolase"/>
    <property type="match status" value="1"/>
</dbReference>
<sequence>MREKLPPNPQKQKTKAIINEVDFSLFQTYGQRGLVGQTGIDDHCVHQTSVHRQRPHALRKGSLQGGRTGRTGHDAVAISGSHHPDGLETASQPTQGCDDIPTGIVLAALMRSGTVDARNHWDRITQNRPKVEGPIAGGIPIRIMFMGASVTLGDHSTGSFGYRKQIRDWLVSLGNPVNSVGANRFGDFKDNDVQAFGAQPIKPTLDRAREIVLATQPNLILINAGSSDCFQEDNWGAKHSYKYTRELVDFLLAESPRATVIMSTVVTCPWEHTEQCIKGVNAQIRQVATDLIREGKPIALAEMHFDQGLPNRPNLTHIGPDSMHPTDLGYFTCSKKESLTSGVVVMGDLFMEKIREVDRNGWLQPPVENGIPDDGDAARDAEEAAGGGQGNFHGAANPDEQPAHKRHSGKRYSHWQE</sequence>
<accession>A0ABR2V1H2</accession>
<dbReference type="EMBL" id="JARVKF010000223">
    <property type="protein sequence ID" value="KAK9420769.1"/>
    <property type="molecule type" value="Genomic_DNA"/>
</dbReference>